<dbReference type="RefSeq" id="XP_041631877.1">
    <property type="nucleotide sequence ID" value="XM_041775943.2"/>
</dbReference>
<keyword evidence="1" id="KW-0732">Signal</keyword>
<protein>
    <recommendedName>
        <fullName evidence="4">BPTI/Kunitz inhibitor domain-containing protein</fullName>
    </recommendedName>
</protein>
<sequence>MKSLLILSLLFGLVLAQRDAVCTTRPQVIGQCPENNLGYTYRVDHGCIEYHAIGCHIMGNFFHTLKDCQAKCTPTLEYTLQDLYFRGMDALGRVVIDSLSAIRHLV</sequence>
<gene>
    <name evidence="3" type="primary">LOC121502421</name>
</gene>
<accession>A0ABM3C6E0</accession>
<proteinExistence type="predicted"/>
<reference evidence="2" key="1">
    <citation type="submission" date="2025-05" db="UniProtKB">
        <authorList>
            <consortium name="RefSeq"/>
        </authorList>
    </citation>
    <scope>NUCLEOTIDE SEQUENCE [LARGE SCALE GENOMIC DNA]</scope>
    <source>
        <strain evidence="2">14028-0561.14</strain>
    </source>
</reference>
<keyword evidence="2" id="KW-1185">Reference proteome</keyword>
<dbReference type="InterPro" id="IPR036880">
    <property type="entry name" value="Kunitz_BPTI_sf"/>
</dbReference>
<dbReference type="SUPFAM" id="SSF57362">
    <property type="entry name" value="BPTI-like"/>
    <property type="match status" value="1"/>
</dbReference>
<organism evidence="2 3">
    <name type="scientific">Drosophila kikkawai</name>
    <name type="common">Fruit fly</name>
    <dbReference type="NCBI Taxonomy" id="30033"/>
    <lineage>
        <taxon>Eukaryota</taxon>
        <taxon>Metazoa</taxon>
        <taxon>Ecdysozoa</taxon>
        <taxon>Arthropoda</taxon>
        <taxon>Hexapoda</taxon>
        <taxon>Insecta</taxon>
        <taxon>Pterygota</taxon>
        <taxon>Neoptera</taxon>
        <taxon>Endopterygota</taxon>
        <taxon>Diptera</taxon>
        <taxon>Brachycera</taxon>
        <taxon>Muscomorpha</taxon>
        <taxon>Ephydroidea</taxon>
        <taxon>Drosophilidae</taxon>
        <taxon>Drosophila</taxon>
        <taxon>Sophophora</taxon>
    </lineage>
</organism>
<dbReference type="Proteomes" id="UP001652661">
    <property type="component" value="Chromosome 2L"/>
</dbReference>
<name>A0ABM3C6E0_DROKI</name>
<evidence type="ECO:0000256" key="1">
    <source>
        <dbReference type="SAM" id="SignalP"/>
    </source>
</evidence>
<feature type="signal peptide" evidence="1">
    <location>
        <begin position="1"/>
        <end position="16"/>
    </location>
</feature>
<evidence type="ECO:0000313" key="3">
    <source>
        <dbReference type="RefSeq" id="XP_041631877.1"/>
    </source>
</evidence>
<dbReference type="Gene3D" id="4.10.410.10">
    <property type="entry name" value="Pancreatic trypsin inhibitor Kunitz domain"/>
    <property type="match status" value="1"/>
</dbReference>
<dbReference type="GeneID" id="121502421"/>
<feature type="chain" id="PRO_5047512158" description="BPTI/Kunitz inhibitor domain-containing protein" evidence="1">
    <location>
        <begin position="17"/>
        <end position="106"/>
    </location>
</feature>
<evidence type="ECO:0000313" key="2">
    <source>
        <dbReference type="Proteomes" id="UP001652661"/>
    </source>
</evidence>
<reference evidence="3" key="2">
    <citation type="submission" date="2025-08" db="UniProtKB">
        <authorList>
            <consortium name="RefSeq"/>
        </authorList>
    </citation>
    <scope>IDENTIFICATION</scope>
    <source>
        <strain evidence="3">14028-0561.14</strain>
        <tissue evidence="3">Whole fly</tissue>
    </source>
</reference>
<evidence type="ECO:0008006" key="4">
    <source>
        <dbReference type="Google" id="ProtNLM"/>
    </source>
</evidence>